<feature type="region of interest" description="Disordered" evidence="1">
    <location>
        <begin position="326"/>
        <end position="349"/>
    </location>
</feature>
<organism evidence="2 3">
    <name type="scientific">Elysia marginata</name>
    <dbReference type="NCBI Taxonomy" id="1093978"/>
    <lineage>
        <taxon>Eukaryota</taxon>
        <taxon>Metazoa</taxon>
        <taxon>Spiralia</taxon>
        <taxon>Lophotrochozoa</taxon>
        <taxon>Mollusca</taxon>
        <taxon>Gastropoda</taxon>
        <taxon>Heterobranchia</taxon>
        <taxon>Euthyneura</taxon>
        <taxon>Panpulmonata</taxon>
        <taxon>Sacoglossa</taxon>
        <taxon>Placobranchoidea</taxon>
        <taxon>Plakobranchidae</taxon>
        <taxon>Elysia</taxon>
    </lineage>
</organism>
<feature type="compositionally biased region" description="Basic and acidic residues" evidence="1">
    <location>
        <begin position="1117"/>
        <end position="1133"/>
    </location>
</feature>
<reference evidence="2 3" key="1">
    <citation type="journal article" date="2021" name="Elife">
        <title>Chloroplast acquisition without the gene transfer in kleptoplastic sea slugs, Plakobranchus ocellatus.</title>
        <authorList>
            <person name="Maeda T."/>
            <person name="Takahashi S."/>
            <person name="Yoshida T."/>
            <person name="Shimamura S."/>
            <person name="Takaki Y."/>
            <person name="Nagai Y."/>
            <person name="Toyoda A."/>
            <person name="Suzuki Y."/>
            <person name="Arimoto A."/>
            <person name="Ishii H."/>
            <person name="Satoh N."/>
            <person name="Nishiyama T."/>
            <person name="Hasebe M."/>
            <person name="Maruyama T."/>
            <person name="Minagawa J."/>
            <person name="Obokata J."/>
            <person name="Shigenobu S."/>
        </authorList>
    </citation>
    <scope>NUCLEOTIDE SEQUENCE [LARGE SCALE GENOMIC DNA]</scope>
</reference>
<feature type="compositionally biased region" description="Basic residues" evidence="1">
    <location>
        <begin position="1192"/>
        <end position="1203"/>
    </location>
</feature>
<feature type="region of interest" description="Disordered" evidence="1">
    <location>
        <begin position="1"/>
        <end position="73"/>
    </location>
</feature>
<name>A0AAV4I6D5_9GAST</name>
<evidence type="ECO:0000313" key="3">
    <source>
        <dbReference type="Proteomes" id="UP000762676"/>
    </source>
</evidence>
<comment type="caution">
    <text evidence="2">The sequence shown here is derived from an EMBL/GenBank/DDBJ whole genome shotgun (WGS) entry which is preliminary data.</text>
</comment>
<feature type="compositionally biased region" description="Low complexity" evidence="1">
    <location>
        <begin position="366"/>
        <end position="394"/>
    </location>
</feature>
<sequence>MDGSEDQDAGTRLSFAELRSRFSGNNEQRQAQPNLDSRVARNPGVSNSRAGVSAAPQPGSRNNVDTDGHSAIQRPSSCIVDTAGHNATQRPSSCIQDTAEHNTIPRPASCSADAVGMKCPASGSGCLSNMPQTVSDSWYRDSFPTAVSHASWRPPIPPKTKRPLSDSFTAVSDSDHSSSLAARTCPPPVPPKSTRPRPASVCNSTDEAFDTVDQVTMFSGRQVSTVAFSEYNSPPLTSSNQHPSSKLEVSLEDACALENDVLDLSSTGTGSAFTASDLPLVSVSLNSNSKDAQYPIDTTHSLDPSSKGVSAPLDINNSPVVWSGITSQTNNIPNNGLSVKSEKKASRTFPEDSLPLLEHDSLDLDSQTTPQSQATPQSVDSSGDFSVHSSSSSVEPIGYEQINADTFIEEYDLDRITVPPDSLVYDTGASSNRPESYTLGYHLPLQCEEFDLPEFREFRPVFYNDSLVATMCERIARVGRRRRRQDTGADAGRCAEEKDNSLVRSLNFDSDELCPCRQDAGGSGSQSSGDGDTADKYRTLLAEVGSMENRTAISRSSSQAFSPVGPDPLIGCHDDFLVHSDLESDVPVSSHDIELAFPPPELEEEDMDGSDADGDEGEGMESDDDNGQDHGGDVIAARYQGDCFTASRFSSHSDDVWGSLGRQEVGSARLAVGSVATSAEEQIDEFMNTAANHDTAQTSYDSEGGGCTFNARHNESEPSTLPMQSLPRVKSPDIGSSYAEDIEMAGVSDKDIAPIRSQEAGSDSETIADLTPPDGLIYGDEDPVEIGVGPVCDEYEDEISKALPDGSPTVALTDVHVPDSRVSLPYHLHNSLVKDPIHVSHNSVVANPPSLSKNPSADSTISSDYLDNGSADLSSSDCGYCPGQFGSSRPESMVGEVGSPPGSVTSEYVSSEAVGSIPEDYGRRTSCDIISFSNNNIFSSCDVATRARQNFPVADNQVDRENADMPTPVQEDFPSPPPPIENGSGFGYEEDCDDSAEDGFGRSAALRRTKEKKDLSEIHTDNDVYLHRPHDGEIGDLSCDGTKEVQRVPDGSCETEYDQSTKSSTDINSVPNTETAVLNGIDSQFYNKNESMNASAGNAHELPERCDPASRAHAITGERDHKTSLKQHVDIPGRSENVGSSEVSVEGNVVDSVTPGEITASPATNTTTVSTPQPVADIVIAEYNGDKTAPQRMRKGKRKKKRPLQSVKRVSFRLRQDR</sequence>
<feature type="region of interest" description="Disordered" evidence="1">
    <location>
        <begin position="364"/>
        <end position="394"/>
    </location>
</feature>
<accession>A0AAV4I6D5</accession>
<feature type="compositionally biased region" description="Low complexity" evidence="1">
    <location>
        <begin position="1135"/>
        <end position="1153"/>
    </location>
</feature>
<feature type="region of interest" description="Disordered" evidence="1">
    <location>
        <begin position="148"/>
        <end position="202"/>
    </location>
</feature>
<dbReference type="EMBL" id="BMAT01013088">
    <property type="protein sequence ID" value="GFS05470.1"/>
    <property type="molecule type" value="Genomic_DNA"/>
</dbReference>
<evidence type="ECO:0000256" key="1">
    <source>
        <dbReference type="SAM" id="MobiDB-lite"/>
    </source>
</evidence>
<feature type="region of interest" description="Disordered" evidence="1">
    <location>
        <begin position="696"/>
        <end position="734"/>
    </location>
</feature>
<feature type="compositionally biased region" description="Acidic residues" evidence="1">
    <location>
        <begin position="601"/>
        <end position="626"/>
    </location>
</feature>
<feature type="compositionally biased region" description="Polar residues" evidence="1">
    <location>
        <begin position="166"/>
        <end position="181"/>
    </location>
</feature>
<feature type="region of interest" description="Disordered" evidence="1">
    <location>
        <begin position="598"/>
        <end position="635"/>
    </location>
</feature>
<dbReference type="Proteomes" id="UP000762676">
    <property type="component" value="Unassembled WGS sequence"/>
</dbReference>
<feature type="compositionally biased region" description="Polar residues" evidence="1">
    <location>
        <begin position="22"/>
        <end position="35"/>
    </location>
</feature>
<feature type="compositionally biased region" description="Polar residues" evidence="1">
    <location>
        <begin position="1161"/>
        <end position="1171"/>
    </location>
</feature>
<evidence type="ECO:0000313" key="2">
    <source>
        <dbReference type="EMBL" id="GFS05470.1"/>
    </source>
</evidence>
<keyword evidence="3" id="KW-1185">Reference proteome</keyword>
<feature type="region of interest" description="Disordered" evidence="1">
    <location>
        <begin position="1183"/>
        <end position="1218"/>
    </location>
</feature>
<feature type="compositionally biased region" description="Polar residues" evidence="1">
    <location>
        <begin position="326"/>
        <end position="338"/>
    </location>
</feature>
<feature type="region of interest" description="Disordered" evidence="1">
    <location>
        <begin position="749"/>
        <end position="768"/>
    </location>
</feature>
<dbReference type="AlphaFoldDB" id="A0AAV4I6D5"/>
<feature type="region of interest" description="Disordered" evidence="1">
    <location>
        <begin position="1036"/>
        <end position="1071"/>
    </location>
</feature>
<proteinExistence type="predicted"/>
<protein>
    <submittedName>
        <fullName evidence="2">Uncharacterized protein</fullName>
    </submittedName>
</protein>
<feature type="region of interest" description="Disordered" evidence="1">
    <location>
        <begin position="1117"/>
        <end position="1171"/>
    </location>
</feature>
<gene>
    <name evidence="2" type="ORF">ElyMa_006520600</name>
</gene>
<feature type="compositionally biased region" description="Polar residues" evidence="1">
    <location>
        <begin position="1058"/>
        <end position="1071"/>
    </location>
</feature>